<name>A0A8D9F5F1_9HEMI</name>
<sequence length="114" mass="12385">MVFPLGSSLVFSTLQSEVLIPVFWSSNILRIWLISLSLQCTGTLVITLVVFRILLASPTSSRNPSRVPRDFTVSSSHSFVSPLAQVSSTAPPSLLKFLICGPEPLLIGLMLSVR</sequence>
<organism evidence="2">
    <name type="scientific">Cacopsylla melanoneura</name>
    <dbReference type="NCBI Taxonomy" id="428564"/>
    <lineage>
        <taxon>Eukaryota</taxon>
        <taxon>Metazoa</taxon>
        <taxon>Ecdysozoa</taxon>
        <taxon>Arthropoda</taxon>
        <taxon>Hexapoda</taxon>
        <taxon>Insecta</taxon>
        <taxon>Pterygota</taxon>
        <taxon>Neoptera</taxon>
        <taxon>Paraneoptera</taxon>
        <taxon>Hemiptera</taxon>
        <taxon>Sternorrhyncha</taxon>
        <taxon>Psylloidea</taxon>
        <taxon>Psyllidae</taxon>
        <taxon>Psyllinae</taxon>
        <taxon>Cacopsylla</taxon>
    </lineage>
</organism>
<dbReference type="EMBL" id="HBUF01603985">
    <property type="protein sequence ID" value="CAG6777014.1"/>
    <property type="molecule type" value="Transcribed_RNA"/>
</dbReference>
<dbReference type="AlphaFoldDB" id="A0A8D9F5F1"/>
<evidence type="ECO:0000313" key="2">
    <source>
        <dbReference type="EMBL" id="CAG6777014.1"/>
    </source>
</evidence>
<keyword evidence="1" id="KW-1133">Transmembrane helix</keyword>
<protein>
    <submittedName>
        <fullName evidence="2">Uncharacterized protein</fullName>
    </submittedName>
</protein>
<keyword evidence="1" id="KW-0472">Membrane</keyword>
<proteinExistence type="predicted"/>
<keyword evidence="1" id="KW-0812">Transmembrane</keyword>
<dbReference type="EMBL" id="HBUF01603984">
    <property type="protein sequence ID" value="CAG6777013.1"/>
    <property type="molecule type" value="Transcribed_RNA"/>
</dbReference>
<accession>A0A8D9F5F1</accession>
<reference evidence="2" key="1">
    <citation type="submission" date="2021-05" db="EMBL/GenBank/DDBJ databases">
        <authorList>
            <person name="Alioto T."/>
            <person name="Alioto T."/>
            <person name="Gomez Garrido J."/>
        </authorList>
    </citation>
    <scope>NUCLEOTIDE SEQUENCE</scope>
</reference>
<evidence type="ECO:0000256" key="1">
    <source>
        <dbReference type="SAM" id="Phobius"/>
    </source>
</evidence>
<feature type="transmembrane region" description="Helical" evidence="1">
    <location>
        <begin position="32"/>
        <end position="55"/>
    </location>
</feature>